<reference evidence="6 7" key="1">
    <citation type="submission" date="2015-04" db="EMBL/GenBank/DDBJ databases">
        <title>Draft genome sequence of bacteremic isolate Catabacter hongkongensis type strain HKU16T.</title>
        <authorList>
            <person name="Lau S.K."/>
            <person name="Teng J.L."/>
            <person name="Huang Y."/>
            <person name="Curreem S.O."/>
            <person name="Tsui S.K."/>
            <person name="Woo P.C."/>
        </authorList>
    </citation>
    <scope>NUCLEOTIDE SEQUENCE [LARGE SCALE GENOMIC DNA]</scope>
    <source>
        <strain evidence="6 7">HKU16</strain>
    </source>
</reference>
<dbReference type="PANTHER" id="PTHR37299:SF1">
    <property type="entry name" value="STAGE 0 SPORULATION PROTEIN A HOMOLOG"/>
    <property type="match status" value="1"/>
</dbReference>
<keyword evidence="3" id="KW-0597">Phosphoprotein</keyword>
<protein>
    <recommendedName>
        <fullName evidence="1">Stage 0 sporulation protein A homolog</fullName>
    </recommendedName>
</protein>
<evidence type="ECO:0000259" key="4">
    <source>
        <dbReference type="PROSITE" id="PS50110"/>
    </source>
</evidence>
<evidence type="ECO:0000259" key="5">
    <source>
        <dbReference type="PROSITE" id="PS50930"/>
    </source>
</evidence>
<dbReference type="OrthoDB" id="9774865at2"/>
<dbReference type="InterPro" id="IPR011006">
    <property type="entry name" value="CheY-like_superfamily"/>
</dbReference>
<evidence type="ECO:0000313" key="7">
    <source>
        <dbReference type="Proteomes" id="UP000034076"/>
    </source>
</evidence>
<dbReference type="Pfam" id="PF04397">
    <property type="entry name" value="LytTR"/>
    <property type="match status" value="1"/>
</dbReference>
<keyword evidence="7" id="KW-1185">Reference proteome</keyword>
<dbReference type="SMART" id="SM00850">
    <property type="entry name" value="LytTR"/>
    <property type="match status" value="1"/>
</dbReference>
<name>A0A0M2NDW3_9FIRM</name>
<dbReference type="Gene3D" id="3.40.50.2300">
    <property type="match status" value="1"/>
</dbReference>
<comment type="function">
    <text evidence="2">May play the central regulatory role in sporulation. It may be an element of the effector pathway responsible for the activation of sporulation genes in response to nutritional stress. Spo0A may act in concert with spo0H (a sigma factor) to control the expression of some genes that are critical to the sporulation process.</text>
</comment>
<dbReference type="InterPro" id="IPR001789">
    <property type="entry name" value="Sig_transdc_resp-reg_receiver"/>
</dbReference>
<dbReference type="STRING" id="270498.CHK_1824"/>
<dbReference type="InterPro" id="IPR046947">
    <property type="entry name" value="LytR-like"/>
</dbReference>
<dbReference type="Proteomes" id="UP000034076">
    <property type="component" value="Unassembled WGS sequence"/>
</dbReference>
<dbReference type="PROSITE" id="PS50110">
    <property type="entry name" value="RESPONSE_REGULATORY"/>
    <property type="match status" value="1"/>
</dbReference>
<feature type="domain" description="Response regulatory" evidence="4">
    <location>
        <begin position="2"/>
        <end position="124"/>
    </location>
</feature>
<evidence type="ECO:0000256" key="1">
    <source>
        <dbReference type="ARBA" id="ARBA00018672"/>
    </source>
</evidence>
<feature type="domain" description="HTH LytTR-type" evidence="5">
    <location>
        <begin position="136"/>
        <end position="236"/>
    </location>
</feature>
<dbReference type="SMART" id="SM00448">
    <property type="entry name" value="REC"/>
    <property type="match status" value="1"/>
</dbReference>
<proteinExistence type="predicted"/>
<dbReference type="InterPro" id="IPR007492">
    <property type="entry name" value="LytTR_DNA-bd_dom"/>
</dbReference>
<evidence type="ECO:0000313" key="6">
    <source>
        <dbReference type="EMBL" id="KKI50709.1"/>
    </source>
</evidence>
<comment type="caution">
    <text evidence="6">The sequence shown here is derived from an EMBL/GenBank/DDBJ whole genome shotgun (WGS) entry which is preliminary data.</text>
</comment>
<feature type="modified residue" description="4-aspartylphosphate" evidence="3">
    <location>
        <position position="59"/>
    </location>
</feature>
<gene>
    <name evidence="6" type="ORF">CHK_1824</name>
</gene>
<organism evidence="6 7">
    <name type="scientific">Christensenella hongkongensis</name>
    <dbReference type="NCBI Taxonomy" id="270498"/>
    <lineage>
        <taxon>Bacteria</taxon>
        <taxon>Bacillati</taxon>
        <taxon>Bacillota</taxon>
        <taxon>Clostridia</taxon>
        <taxon>Christensenellales</taxon>
        <taxon>Christensenellaceae</taxon>
        <taxon>Christensenella</taxon>
    </lineage>
</organism>
<evidence type="ECO:0000256" key="3">
    <source>
        <dbReference type="PROSITE-ProRule" id="PRU00169"/>
    </source>
</evidence>
<dbReference type="SUPFAM" id="SSF52172">
    <property type="entry name" value="CheY-like"/>
    <property type="match status" value="1"/>
</dbReference>
<dbReference type="EMBL" id="LAYJ01000102">
    <property type="protein sequence ID" value="KKI50709.1"/>
    <property type="molecule type" value="Genomic_DNA"/>
</dbReference>
<dbReference type="GO" id="GO:0003677">
    <property type="term" value="F:DNA binding"/>
    <property type="evidence" value="ECO:0007669"/>
    <property type="project" value="InterPro"/>
</dbReference>
<dbReference type="GO" id="GO:0000156">
    <property type="term" value="F:phosphorelay response regulator activity"/>
    <property type="evidence" value="ECO:0007669"/>
    <property type="project" value="InterPro"/>
</dbReference>
<dbReference type="PANTHER" id="PTHR37299">
    <property type="entry name" value="TRANSCRIPTIONAL REGULATOR-RELATED"/>
    <property type="match status" value="1"/>
</dbReference>
<dbReference type="AlphaFoldDB" id="A0A0M2NDW3"/>
<accession>A0A0M2NDW3</accession>
<sequence>MNVAFCDDCKENITLYTDILSTICEKHRIDLDITPYLSGKQMLFELSDTKEEPDLIYLDVDMPGINGIETANRLRDNGSESEIVFLTSATSHNVILQAFDVGAFHYVVKEETSREQFEKIFLKAFEKCRNKTRETLIFSCAGEIRKVFVKDIHYFEIQGHYINVYYDNTSFEFYSTFGKIENMLYDHGFLRAHRSYIVSVDKIARINIGMKEIELSNGEKVPIGRVYLKAVKEACS</sequence>
<dbReference type="RefSeq" id="WP_052740474.1">
    <property type="nucleotide sequence ID" value="NZ_LAYJ01000102.1"/>
</dbReference>
<evidence type="ECO:0000256" key="2">
    <source>
        <dbReference type="ARBA" id="ARBA00024867"/>
    </source>
</evidence>
<dbReference type="Gene3D" id="2.40.50.1020">
    <property type="entry name" value="LytTr DNA-binding domain"/>
    <property type="match status" value="1"/>
</dbReference>
<dbReference type="Pfam" id="PF00072">
    <property type="entry name" value="Response_reg"/>
    <property type="match status" value="1"/>
</dbReference>
<dbReference type="PROSITE" id="PS50930">
    <property type="entry name" value="HTH_LYTTR"/>
    <property type="match status" value="1"/>
</dbReference>